<feature type="compositionally biased region" description="Pro residues" evidence="1">
    <location>
        <begin position="1"/>
        <end position="16"/>
    </location>
</feature>
<dbReference type="OrthoDB" id="3801402at2759"/>
<accession>A0A6G1KAH7</accession>
<dbReference type="AlphaFoldDB" id="A0A6G1KAH7"/>
<reference evidence="3" key="1">
    <citation type="journal article" date="2020" name="Stud. Mycol.">
        <title>101 Dothideomycetes genomes: a test case for predicting lifestyles and emergence of pathogens.</title>
        <authorList>
            <person name="Haridas S."/>
            <person name="Albert R."/>
            <person name="Binder M."/>
            <person name="Bloem J."/>
            <person name="Labutti K."/>
            <person name="Salamov A."/>
            <person name="Andreopoulos B."/>
            <person name="Baker S."/>
            <person name="Barry K."/>
            <person name="Bills G."/>
            <person name="Bluhm B."/>
            <person name="Cannon C."/>
            <person name="Castanera R."/>
            <person name="Culley D."/>
            <person name="Daum C."/>
            <person name="Ezra D."/>
            <person name="Gonzalez J."/>
            <person name="Henrissat B."/>
            <person name="Kuo A."/>
            <person name="Liang C."/>
            <person name="Lipzen A."/>
            <person name="Lutzoni F."/>
            <person name="Magnuson J."/>
            <person name="Mondo S."/>
            <person name="Nolan M."/>
            <person name="Ohm R."/>
            <person name="Pangilinan J."/>
            <person name="Park H.-J."/>
            <person name="Ramirez L."/>
            <person name="Alfaro M."/>
            <person name="Sun H."/>
            <person name="Tritt A."/>
            <person name="Yoshinaga Y."/>
            <person name="Zwiers L.-H."/>
            <person name="Turgeon B."/>
            <person name="Goodwin S."/>
            <person name="Spatafora J."/>
            <person name="Crous P."/>
            <person name="Grigoriev I."/>
        </authorList>
    </citation>
    <scope>NUCLEOTIDE SEQUENCE</scope>
    <source>
        <strain evidence="3">CBS 279.74</strain>
    </source>
</reference>
<feature type="region of interest" description="Disordered" evidence="1">
    <location>
        <begin position="180"/>
        <end position="202"/>
    </location>
</feature>
<evidence type="ECO:0008006" key="5">
    <source>
        <dbReference type="Google" id="ProtNLM"/>
    </source>
</evidence>
<keyword evidence="2" id="KW-0472">Membrane</keyword>
<keyword evidence="2" id="KW-1133">Transmembrane helix</keyword>
<protein>
    <recommendedName>
        <fullName evidence="5">Mid2 domain-containing protein</fullName>
    </recommendedName>
</protein>
<proteinExistence type="predicted"/>
<keyword evidence="4" id="KW-1185">Reference proteome</keyword>
<keyword evidence="2" id="KW-0812">Transmembrane</keyword>
<dbReference type="Proteomes" id="UP000799428">
    <property type="component" value="Unassembled WGS sequence"/>
</dbReference>
<evidence type="ECO:0000256" key="2">
    <source>
        <dbReference type="SAM" id="Phobius"/>
    </source>
</evidence>
<evidence type="ECO:0000256" key="1">
    <source>
        <dbReference type="SAM" id="MobiDB-lite"/>
    </source>
</evidence>
<feature type="transmembrane region" description="Helical" evidence="2">
    <location>
        <begin position="119"/>
        <end position="141"/>
    </location>
</feature>
<dbReference type="EMBL" id="MU005770">
    <property type="protein sequence ID" value="KAF2709824.1"/>
    <property type="molecule type" value="Genomic_DNA"/>
</dbReference>
<organism evidence="3 4">
    <name type="scientific">Pleomassaria siparia CBS 279.74</name>
    <dbReference type="NCBI Taxonomy" id="1314801"/>
    <lineage>
        <taxon>Eukaryota</taxon>
        <taxon>Fungi</taxon>
        <taxon>Dikarya</taxon>
        <taxon>Ascomycota</taxon>
        <taxon>Pezizomycotina</taxon>
        <taxon>Dothideomycetes</taxon>
        <taxon>Pleosporomycetidae</taxon>
        <taxon>Pleosporales</taxon>
        <taxon>Pleomassariaceae</taxon>
        <taxon>Pleomassaria</taxon>
    </lineage>
</organism>
<gene>
    <name evidence="3" type="ORF">K504DRAFT_467764</name>
</gene>
<feature type="region of interest" description="Disordered" evidence="1">
    <location>
        <begin position="1"/>
        <end position="20"/>
    </location>
</feature>
<sequence length="270" mass="28972">MTPPPQAQITPPPTRSPLPARRQDLSSFYAAMSSINVDQASFDASSFMAAWSSANEFDYSSFFEHYSTTNYDFNSLLVDLTGTVSSRRVANTGLAEKPTISAAATSESAKSGLSTAAKIGIGIGVVAILGLLAGFCIFLFCAGKRRGKKKRTTIVAPNTHQTQTPFIPPAQPYQPQPNIYAPNQGYTPGYQRYPSPSPLPLQPPNVNPNVGGYAKGPDPGVVELDTEYHFARGGAVEIGDSSEPAVEEEEEDKKKKGWQKMIGRKPVPGS</sequence>
<evidence type="ECO:0000313" key="3">
    <source>
        <dbReference type="EMBL" id="KAF2709824.1"/>
    </source>
</evidence>
<name>A0A6G1KAH7_9PLEO</name>
<feature type="region of interest" description="Disordered" evidence="1">
    <location>
        <begin position="233"/>
        <end position="270"/>
    </location>
</feature>
<evidence type="ECO:0000313" key="4">
    <source>
        <dbReference type="Proteomes" id="UP000799428"/>
    </source>
</evidence>